<dbReference type="Pfam" id="PF00248">
    <property type="entry name" value="Aldo_ket_red"/>
    <property type="match status" value="1"/>
</dbReference>
<dbReference type="PANTHER" id="PTHR43625">
    <property type="entry name" value="AFLATOXIN B1 ALDEHYDE REDUCTASE"/>
    <property type="match status" value="1"/>
</dbReference>
<dbReference type="InterPro" id="IPR050791">
    <property type="entry name" value="Aldo-Keto_reductase"/>
</dbReference>
<protein>
    <submittedName>
        <fullName evidence="3">Aldo/keto reductase</fullName>
    </submittedName>
</protein>
<keyword evidence="4" id="KW-1185">Reference proteome</keyword>
<dbReference type="GO" id="GO:0016491">
    <property type="term" value="F:oxidoreductase activity"/>
    <property type="evidence" value="ECO:0007669"/>
    <property type="project" value="UniProtKB-KW"/>
</dbReference>
<dbReference type="Gene3D" id="3.20.20.100">
    <property type="entry name" value="NADP-dependent oxidoreductase domain"/>
    <property type="match status" value="1"/>
</dbReference>
<dbReference type="GO" id="GO:0005737">
    <property type="term" value="C:cytoplasm"/>
    <property type="evidence" value="ECO:0007669"/>
    <property type="project" value="TreeGrafter"/>
</dbReference>
<dbReference type="EMBL" id="SRLE01000001">
    <property type="protein sequence ID" value="TGD76250.1"/>
    <property type="molecule type" value="Genomic_DNA"/>
</dbReference>
<dbReference type="SUPFAM" id="SSF51430">
    <property type="entry name" value="NAD(P)-linked oxidoreductase"/>
    <property type="match status" value="1"/>
</dbReference>
<proteinExistence type="predicted"/>
<dbReference type="InterPro" id="IPR036812">
    <property type="entry name" value="NAD(P)_OxRdtase_dom_sf"/>
</dbReference>
<dbReference type="InterPro" id="IPR020471">
    <property type="entry name" value="AKR"/>
</dbReference>
<gene>
    <name evidence="3" type="ORF">E4634_01520</name>
</gene>
<name>A0A4Z0MA25_9GAMM</name>
<dbReference type="AlphaFoldDB" id="A0A4Z0MA25"/>
<organism evidence="3 4">
    <name type="scientific">Mangrovimicrobium sediminis</name>
    <dbReference type="NCBI Taxonomy" id="2562682"/>
    <lineage>
        <taxon>Bacteria</taxon>
        <taxon>Pseudomonadati</taxon>
        <taxon>Pseudomonadota</taxon>
        <taxon>Gammaproteobacteria</taxon>
        <taxon>Cellvibrionales</taxon>
        <taxon>Halieaceae</taxon>
        <taxon>Mangrovimicrobium</taxon>
    </lineage>
</organism>
<comment type="caution">
    <text evidence="3">The sequence shown here is derived from an EMBL/GenBank/DDBJ whole genome shotgun (WGS) entry which is preliminary data.</text>
</comment>
<evidence type="ECO:0000313" key="4">
    <source>
        <dbReference type="Proteomes" id="UP000298050"/>
    </source>
</evidence>
<evidence type="ECO:0000313" key="3">
    <source>
        <dbReference type="EMBL" id="TGD76250.1"/>
    </source>
</evidence>
<dbReference type="PRINTS" id="PR00069">
    <property type="entry name" value="ALDKETRDTASE"/>
</dbReference>
<accession>A0A4Z0MA25</accession>
<keyword evidence="1" id="KW-0560">Oxidoreductase</keyword>
<evidence type="ECO:0000259" key="2">
    <source>
        <dbReference type="Pfam" id="PF00248"/>
    </source>
</evidence>
<dbReference type="InterPro" id="IPR023210">
    <property type="entry name" value="NADP_OxRdtase_dom"/>
</dbReference>
<sequence length="331" mass="36361">MSIGKRKLGGREVCPVGFGCMSLSFAYGRQPSDEEGAAILHRALDLGYDHLDTARLYGMGHNEELIGNALKGMRQRFYLASKTGIFYEDGVRRVDCRPEKLREACEISLKLLQTDHIDLYYLHRHDYDVPVEESVGALADLMREGKIGGIGLSEVSAATLRRAAAEHPVAAVQNEYSLWTRNPELGVSEACAELGTTLVAFSPLGRGVLADGLRDPAQMEENDFRAGMPRFSAQNWPRNLALVDAFNAIAEGQGVTPAQLALAWVLSRGDHVVTIPGTGRMAHMEENIARWDWQPPAAVLAELDALINQETVVGHRYGEAMRANVDTEEFA</sequence>
<dbReference type="RefSeq" id="WP_135440827.1">
    <property type="nucleotide sequence ID" value="NZ_SRLE01000001.1"/>
</dbReference>
<evidence type="ECO:0000256" key="1">
    <source>
        <dbReference type="ARBA" id="ARBA00023002"/>
    </source>
</evidence>
<dbReference type="Proteomes" id="UP000298050">
    <property type="component" value="Unassembled WGS sequence"/>
</dbReference>
<dbReference type="OrthoDB" id="9772407at2"/>
<feature type="domain" description="NADP-dependent oxidoreductase" evidence="2">
    <location>
        <begin position="16"/>
        <end position="307"/>
    </location>
</feature>
<reference evidence="3 4" key="1">
    <citation type="submission" date="2019-04" db="EMBL/GenBank/DDBJ databases">
        <title>Taxonomy of novel Haliea sp. from mangrove soil of West Coast of India.</title>
        <authorList>
            <person name="Verma A."/>
            <person name="Kumar P."/>
            <person name="Krishnamurthi S."/>
        </authorList>
    </citation>
    <scope>NUCLEOTIDE SEQUENCE [LARGE SCALE GENOMIC DNA]</scope>
    <source>
        <strain evidence="3 4">SAOS-164</strain>
    </source>
</reference>
<dbReference type="PANTHER" id="PTHR43625:SF40">
    <property type="entry name" value="ALDO-KETO REDUCTASE YAKC [NADP(+)]"/>
    <property type="match status" value="1"/>
</dbReference>